<organism evidence="1 2">
    <name type="scientific">Corchorus olitorius</name>
    <dbReference type="NCBI Taxonomy" id="93759"/>
    <lineage>
        <taxon>Eukaryota</taxon>
        <taxon>Viridiplantae</taxon>
        <taxon>Streptophyta</taxon>
        <taxon>Embryophyta</taxon>
        <taxon>Tracheophyta</taxon>
        <taxon>Spermatophyta</taxon>
        <taxon>Magnoliopsida</taxon>
        <taxon>eudicotyledons</taxon>
        <taxon>Gunneridae</taxon>
        <taxon>Pentapetalae</taxon>
        <taxon>rosids</taxon>
        <taxon>malvids</taxon>
        <taxon>Malvales</taxon>
        <taxon>Malvaceae</taxon>
        <taxon>Grewioideae</taxon>
        <taxon>Apeibeae</taxon>
        <taxon>Corchorus</taxon>
    </lineage>
</organism>
<gene>
    <name evidence="1" type="ORF">COLO4_15177</name>
</gene>
<dbReference type="Proteomes" id="UP000187203">
    <property type="component" value="Unassembled WGS sequence"/>
</dbReference>
<accession>A0A1R3JP15</accession>
<comment type="caution">
    <text evidence="1">The sequence shown here is derived from an EMBL/GenBank/DDBJ whole genome shotgun (WGS) entry which is preliminary data.</text>
</comment>
<protein>
    <submittedName>
        <fullName evidence="1">Uncharacterized protein</fullName>
    </submittedName>
</protein>
<dbReference type="EMBL" id="AWUE01015602">
    <property type="protein sequence ID" value="OMO96619.1"/>
    <property type="molecule type" value="Genomic_DNA"/>
</dbReference>
<reference evidence="2" key="1">
    <citation type="submission" date="2013-09" db="EMBL/GenBank/DDBJ databases">
        <title>Corchorus olitorius genome sequencing.</title>
        <authorList>
            <person name="Alam M."/>
            <person name="Haque M.S."/>
            <person name="Islam M.S."/>
            <person name="Emdad E.M."/>
            <person name="Islam M.M."/>
            <person name="Ahmed B."/>
            <person name="Halim A."/>
            <person name="Hossen Q.M.M."/>
            <person name="Hossain M.Z."/>
            <person name="Ahmed R."/>
            <person name="Khan M.M."/>
            <person name="Islam R."/>
            <person name="Rashid M.M."/>
            <person name="Khan S.A."/>
            <person name="Rahman M.S."/>
            <person name="Alam M."/>
            <person name="Yahiya A.S."/>
            <person name="Khan M.S."/>
            <person name="Azam M.S."/>
            <person name="Haque T."/>
            <person name="Lashkar M.Z.H."/>
            <person name="Akhand A.I."/>
            <person name="Morshed G."/>
            <person name="Roy S."/>
            <person name="Uddin K.S."/>
            <person name="Rabeya T."/>
            <person name="Hossain A.S."/>
            <person name="Chowdhury A."/>
            <person name="Snigdha A.R."/>
            <person name="Mortoza M.S."/>
            <person name="Matin S.A."/>
            <person name="Hoque S.M.E."/>
            <person name="Islam M.K."/>
            <person name="Roy D.K."/>
            <person name="Haider R."/>
            <person name="Moosa M.M."/>
            <person name="Elias S.M."/>
            <person name="Hasan A.M."/>
            <person name="Jahan S."/>
            <person name="Shafiuddin M."/>
            <person name="Mahmood N."/>
            <person name="Shommy N.S."/>
        </authorList>
    </citation>
    <scope>NUCLEOTIDE SEQUENCE [LARGE SCALE GENOMIC DNA]</scope>
    <source>
        <strain evidence="2">cv. O-4</strain>
    </source>
</reference>
<dbReference type="AlphaFoldDB" id="A0A1R3JP15"/>
<evidence type="ECO:0000313" key="1">
    <source>
        <dbReference type="EMBL" id="OMO96619.1"/>
    </source>
</evidence>
<keyword evidence="2" id="KW-1185">Reference proteome</keyword>
<proteinExistence type="predicted"/>
<evidence type="ECO:0000313" key="2">
    <source>
        <dbReference type="Proteomes" id="UP000187203"/>
    </source>
</evidence>
<name>A0A1R3JP15_9ROSI</name>
<sequence length="34" mass="3970">MVAFISGVAVRFLVNFRRRLGFPSLFDALRKKTR</sequence>